<keyword evidence="1" id="KW-0472">Membrane</keyword>
<sequence length="984" mass="109626">MSHNHSSSSAPDYSRDTAGVKLWSVYVSEAEKYDKVLVDSWKSDMEGLLIFAGLFSAILTAFLIESYKTLTPDSGDDMKALLTQISTQLSGMANGSSVDLPAPESFVPATSSLVCNLLWFTSLGLSLSCALIGTLVEQWARDFKYKTEMRSAPVIRARIFSYLYYGLKRFNMHAVVEIIPFLLHASLILFFAGLVAFLVPVNKAVMIVVIILLGIMVTAYTTFTVFPLFSRQSPYQTPLSAGLWRATQLAHTIWRSASRQSTLNSDSMVDAMIGAAIKHSNEREDRDSRALSWTLRSLSDDVELEPFLEGIVDALATTKYNGTSYDEHIRCLLESQELRLFQRVHQLLHRCESSTLLEEKQTRRQLIAFKCLWAMATIPREGTAIGWGGTQYKVPSRENPFISPRRRRNPFDFMPLPFDNSFSFALFSGARGSTPLPAVVYAHQLSAHAVSRLNVLLTAMRTVNNALISVNHLKLRSSREVIPPPLTDNNSHLVQVPLDILEPLRALTDSPLWNDPRLPKLGEYSPEWKRMADISPLKDCITKNLPTHSSGRSLWFAECLASLESVHASLIHMGHEHFLDFMVHAARLGCPPYQFDKTASLVLGGSVQSTEVSPTIAAIYSDACNTVLVHQGRELASYQPHVDSILATLLKRLSEIQTISPDSNVSLPSNLSHYLSKPCFDRFKSAIFAESEKWWLCSCLTRELAADHAHVGIEPAEQILKAMWEVAAGMGTDHRRRLTCPVPVSPHTPDHPSRCMLEALRTSKIIDHPKTISIIALVQNAILNDSSPRPQHREFDAIKKVPAYPTLAKEDPSKDIEEELTLTILDLRVAVLAKFMNQASILHSPPYKINETMSTIMLFEPYPPGVSPPQQLDFAKSWKAALERDSLGEFNAAMVETVASCPLLQMYWDQSTTRFRWLDNPDAARVFVEGVAIAERREDITPMSRTRLVAIRESLTPVVDAQERQVEGGTAGAAIVTGGIVSRN</sequence>
<reference evidence="3 4" key="1">
    <citation type="journal article" date="2024" name="J Genomics">
        <title>Draft genome sequencing and assembly of Favolaschia claudopus CIRM-BRFM 2984 isolated from oak limbs.</title>
        <authorList>
            <person name="Navarro D."/>
            <person name="Drula E."/>
            <person name="Chaduli D."/>
            <person name="Cazenave R."/>
            <person name="Ahrendt S."/>
            <person name="Wang J."/>
            <person name="Lipzen A."/>
            <person name="Daum C."/>
            <person name="Barry K."/>
            <person name="Grigoriev I.V."/>
            <person name="Favel A."/>
            <person name="Rosso M.N."/>
            <person name="Martin F."/>
        </authorList>
    </citation>
    <scope>NUCLEOTIDE SEQUENCE [LARGE SCALE GENOMIC DNA]</scope>
    <source>
        <strain evidence="3 4">CIRM-BRFM 2984</strain>
    </source>
</reference>
<evidence type="ECO:0000256" key="1">
    <source>
        <dbReference type="SAM" id="Phobius"/>
    </source>
</evidence>
<proteinExistence type="predicted"/>
<evidence type="ECO:0000313" key="3">
    <source>
        <dbReference type="EMBL" id="KAK7013726.1"/>
    </source>
</evidence>
<protein>
    <recommendedName>
        <fullName evidence="2">DUF6535 domain-containing protein</fullName>
    </recommendedName>
</protein>
<accession>A0AAW0ALD0</accession>
<keyword evidence="1" id="KW-0812">Transmembrane</keyword>
<dbReference type="Pfam" id="PF20153">
    <property type="entry name" value="DUF6535"/>
    <property type="match status" value="1"/>
</dbReference>
<name>A0AAW0ALD0_9AGAR</name>
<feature type="transmembrane region" description="Helical" evidence="1">
    <location>
        <begin position="178"/>
        <end position="199"/>
    </location>
</feature>
<feature type="transmembrane region" description="Helical" evidence="1">
    <location>
        <begin position="47"/>
        <end position="64"/>
    </location>
</feature>
<evidence type="ECO:0000259" key="2">
    <source>
        <dbReference type="Pfam" id="PF20153"/>
    </source>
</evidence>
<keyword evidence="1" id="KW-1133">Transmembrane helix</keyword>
<keyword evidence="4" id="KW-1185">Reference proteome</keyword>
<evidence type="ECO:0000313" key="4">
    <source>
        <dbReference type="Proteomes" id="UP001362999"/>
    </source>
</evidence>
<feature type="transmembrane region" description="Helical" evidence="1">
    <location>
        <begin position="117"/>
        <end position="136"/>
    </location>
</feature>
<dbReference type="Proteomes" id="UP001362999">
    <property type="component" value="Unassembled WGS sequence"/>
</dbReference>
<dbReference type="EMBL" id="JAWWNJ010000058">
    <property type="protein sequence ID" value="KAK7013726.1"/>
    <property type="molecule type" value="Genomic_DNA"/>
</dbReference>
<gene>
    <name evidence="3" type="ORF">R3P38DRAFT_3277568</name>
</gene>
<dbReference type="AlphaFoldDB" id="A0AAW0ALD0"/>
<feature type="transmembrane region" description="Helical" evidence="1">
    <location>
        <begin position="205"/>
        <end position="229"/>
    </location>
</feature>
<feature type="domain" description="DUF6535" evidence="2">
    <location>
        <begin position="23"/>
        <end position="199"/>
    </location>
</feature>
<comment type="caution">
    <text evidence="3">The sequence shown here is derived from an EMBL/GenBank/DDBJ whole genome shotgun (WGS) entry which is preliminary data.</text>
</comment>
<organism evidence="3 4">
    <name type="scientific">Favolaschia claudopus</name>
    <dbReference type="NCBI Taxonomy" id="2862362"/>
    <lineage>
        <taxon>Eukaryota</taxon>
        <taxon>Fungi</taxon>
        <taxon>Dikarya</taxon>
        <taxon>Basidiomycota</taxon>
        <taxon>Agaricomycotina</taxon>
        <taxon>Agaricomycetes</taxon>
        <taxon>Agaricomycetidae</taxon>
        <taxon>Agaricales</taxon>
        <taxon>Marasmiineae</taxon>
        <taxon>Mycenaceae</taxon>
        <taxon>Favolaschia</taxon>
    </lineage>
</organism>
<dbReference type="InterPro" id="IPR045338">
    <property type="entry name" value="DUF6535"/>
</dbReference>